<evidence type="ECO:0000259" key="1">
    <source>
        <dbReference type="Pfam" id="PF13439"/>
    </source>
</evidence>
<dbReference type="RefSeq" id="WP_129026325.1">
    <property type="nucleotide sequence ID" value="NZ_SDHY01000002.1"/>
</dbReference>
<keyword evidence="2" id="KW-0808">Transferase</keyword>
<dbReference type="OrthoDB" id="9768685at2"/>
<organism evidence="2 3">
    <name type="scientific">Aquirufa rosea</name>
    <dbReference type="NCBI Taxonomy" id="2509241"/>
    <lineage>
        <taxon>Bacteria</taxon>
        <taxon>Pseudomonadati</taxon>
        <taxon>Bacteroidota</taxon>
        <taxon>Cytophagia</taxon>
        <taxon>Cytophagales</taxon>
        <taxon>Flectobacillaceae</taxon>
        <taxon>Aquirufa</taxon>
    </lineage>
</organism>
<dbReference type="GO" id="GO:0016757">
    <property type="term" value="F:glycosyltransferase activity"/>
    <property type="evidence" value="ECO:0007669"/>
    <property type="project" value="UniProtKB-ARBA"/>
</dbReference>
<dbReference type="Proteomes" id="UP000289455">
    <property type="component" value="Unassembled WGS sequence"/>
</dbReference>
<dbReference type="PANTHER" id="PTHR12526">
    <property type="entry name" value="GLYCOSYLTRANSFERASE"/>
    <property type="match status" value="1"/>
</dbReference>
<dbReference type="Pfam" id="PF13439">
    <property type="entry name" value="Glyco_transf_4"/>
    <property type="match status" value="1"/>
</dbReference>
<reference evidence="2 3" key="1">
    <citation type="submission" date="2019-01" db="EMBL/GenBank/DDBJ databases">
        <title>Cytophagaceae bacterium strain CAR-16.</title>
        <authorList>
            <person name="Chen W.-M."/>
        </authorList>
    </citation>
    <scope>NUCLEOTIDE SEQUENCE [LARGE SCALE GENOMIC DNA]</scope>
    <source>
        <strain evidence="2 3">CAR-16</strain>
    </source>
</reference>
<comment type="caution">
    <text evidence="2">The sequence shown here is derived from an EMBL/GenBank/DDBJ whole genome shotgun (WGS) entry which is preliminary data.</text>
</comment>
<dbReference type="Gene3D" id="3.40.50.2000">
    <property type="entry name" value="Glycogen Phosphorylase B"/>
    <property type="match status" value="2"/>
</dbReference>
<dbReference type="EMBL" id="SDHY01000002">
    <property type="protein sequence ID" value="RXK50724.1"/>
    <property type="molecule type" value="Genomic_DNA"/>
</dbReference>
<dbReference type="InterPro" id="IPR028098">
    <property type="entry name" value="Glyco_trans_4-like_N"/>
</dbReference>
<feature type="domain" description="Glycosyltransferase subfamily 4-like N-terminal" evidence="1">
    <location>
        <begin position="19"/>
        <end position="226"/>
    </location>
</feature>
<protein>
    <submittedName>
        <fullName evidence="2">Glycosyltransferase</fullName>
    </submittedName>
</protein>
<sequence>MKPERPLKIVLLSYHDQNGGAAIACGRLHEALTQAGHDVKTLVQKKGGIGPSQSLETSIWKKWMTWVRFVSERLYFLLFEKDKSIRFHFNPGIFGQDISRHPALLEADIIHLHWINFGFLSIDSIEKILQLNKPVFWTLHDMWAFTGGCHHSGDCLHFELHCGKCKFLACPKSEDISHRLWAAKQQKFQYPNLHIITCSEWLGQRAESSSILKGRTIQTIANPIDVGLFKMGDKTEAKKSLGLDPAKQYLLFVAMRVNAPAKGFHYLKKALDLWVEKYPEQASSTELLVVGEISDLPTIQSLPLALRCLGIVHDPNIMMKAYQAAEMFITPSLEENLPNTIMEAMACGTPCLGFQIGGIPEMIEHQINGYVAQFQNAKDLSEGIAYIFPKSKELGLAARKKVESHYEASIIAEKHIQYYQTCL</sequence>
<dbReference type="PANTHER" id="PTHR12526:SF637">
    <property type="entry name" value="GLYCOSYLTRANSFERASE EPSF-RELATED"/>
    <property type="match status" value="1"/>
</dbReference>
<name>A0A4Q1C0Z2_9BACT</name>
<proteinExistence type="predicted"/>
<gene>
    <name evidence="2" type="ORF">ESB04_03490</name>
</gene>
<evidence type="ECO:0000313" key="3">
    <source>
        <dbReference type="Proteomes" id="UP000289455"/>
    </source>
</evidence>
<keyword evidence="3" id="KW-1185">Reference proteome</keyword>
<evidence type="ECO:0000313" key="2">
    <source>
        <dbReference type="EMBL" id="RXK50724.1"/>
    </source>
</evidence>
<accession>A0A4Q1C0Z2</accession>
<dbReference type="Pfam" id="PF13692">
    <property type="entry name" value="Glyco_trans_1_4"/>
    <property type="match status" value="1"/>
</dbReference>
<dbReference type="AlphaFoldDB" id="A0A4Q1C0Z2"/>
<dbReference type="SUPFAM" id="SSF53756">
    <property type="entry name" value="UDP-Glycosyltransferase/glycogen phosphorylase"/>
    <property type="match status" value="1"/>
</dbReference>